<evidence type="ECO:0000259" key="3">
    <source>
        <dbReference type="PROSITE" id="PS50048"/>
    </source>
</evidence>
<dbReference type="GO" id="GO:0008270">
    <property type="term" value="F:zinc ion binding"/>
    <property type="evidence" value="ECO:0007669"/>
    <property type="project" value="InterPro"/>
</dbReference>
<evidence type="ECO:0000256" key="2">
    <source>
        <dbReference type="SAM" id="MobiDB-lite"/>
    </source>
</evidence>
<proteinExistence type="predicted"/>
<evidence type="ECO:0000313" key="5">
    <source>
        <dbReference type="Proteomes" id="UP000237441"/>
    </source>
</evidence>
<dbReference type="PANTHER" id="PTHR35392:SF3">
    <property type="entry name" value="ZN(2)-C6 FUNGAL-TYPE DOMAIN-CONTAINING PROTEIN"/>
    <property type="match status" value="1"/>
</dbReference>
<keyword evidence="1" id="KW-0539">Nucleus</keyword>
<feature type="region of interest" description="Disordered" evidence="2">
    <location>
        <begin position="178"/>
        <end position="199"/>
    </location>
</feature>
<feature type="domain" description="Zn(2)-C6 fungal-type" evidence="3">
    <location>
        <begin position="263"/>
        <end position="301"/>
    </location>
</feature>
<organism evidence="4 5">
    <name type="scientific">Beauveria bassiana</name>
    <name type="common">White muscardine disease fungus</name>
    <name type="synonym">Tritirachium shiotae</name>
    <dbReference type="NCBI Taxonomy" id="176275"/>
    <lineage>
        <taxon>Eukaryota</taxon>
        <taxon>Fungi</taxon>
        <taxon>Dikarya</taxon>
        <taxon>Ascomycota</taxon>
        <taxon>Pezizomycotina</taxon>
        <taxon>Sordariomycetes</taxon>
        <taxon>Hypocreomycetidae</taxon>
        <taxon>Hypocreales</taxon>
        <taxon>Cordycipitaceae</taxon>
        <taxon>Beauveria</taxon>
    </lineage>
</organism>
<protein>
    <recommendedName>
        <fullName evidence="3">Zn(2)-C6 fungal-type domain-containing protein</fullName>
    </recommendedName>
</protein>
<sequence length="668" mass="75924">MDPPTSYIYVTGTEREADTLISTQQVAPPPVTADHSLYHFGPDLPSWYAVPAHPIVETEPPSKRRRLHASTILAPSTSQIASYGPEVLPLASQISTLNCPLHGQDSWSLRQLALANLALPMETHMHPFSRRVAELGRLVCSCTALVPLDSDGYERLNDSQPYNDANQEYSHQYVTSPREINGQQPFGPEPIMNSSSSPEEHYSFSCEPFANPTIPISAFSIARAHTQPEPANSQLTGPRPGKRGPFRDQNLRQDTAYTRKIGCCIRCRMQRIRCDKNPDDPDGTCLTCKRVNFAKTGQLPCLRYKIADIALYKSGQVPGFEWTRRWSNEVSDPIDTWASPEVKTIRISEGYSDSVVELQVRQFVPMEGDKLDRTWDYNGEKKSVRIPPFALIDTKEARKAFARHIDASVDDTLKNVIKTVEGTLGKWMRVTYLEAFRLAQRSDTRPEVSKILQSTFRLWTSTRLNTISCFIVGEETLGMPSDILDDTSPTPGKVPVPPVMGAQLNLLMIHEIQAKLRKTVLEQLQKIVQKNKHSTWLVTYFVNFILLHNASMIISHDAGYAKKHGIKRRFAREDKVKEYHIGANIILAYFHYCNKGLYPFSDECSDSELKSLAELNENDVKFVRCTANYARAREVAWRRLRESHDYDHPEYYISQMFEQNWKPRSMVV</sequence>
<dbReference type="InterPro" id="IPR001138">
    <property type="entry name" value="Zn2Cys6_DnaBD"/>
</dbReference>
<comment type="caution">
    <text evidence="4">The sequence shown here is derived from an EMBL/GenBank/DDBJ whole genome shotgun (WGS) entry which is preliminary data.</text>
</comment>
<dbReference type="AlphaFoldDB" id="A0A2S7YP87"/>
<dbReference type="PANTHER" id="PTHR35392">
    <property type="entry name" value="ZN(II)2CYS6 TRANSCRIPTION FACTOR (EUROFUNG)-RELATED-RELATED"/>
    <property type="match status" value="1"/>
</dbReference>
<gene>
    <name evidence="4" type="ORF">BB8028_0009g00790</name>
</gene>
<dbReference type="PROSITE" id="PS50048">
    <property type="entry name" value="ZN2_CY6_FUNGAL_2"/>
    <property type="match status" value="1"/>
</dbReference>
<accession>A0A2S7YP87</accession>
<dbReference type="InterPro" id="IPR052973">
    <property type="entry name" value="Fungal_sec-metab_reg_TF"/>
</dbReference>
<name>A0A2S7YP87_BEABA</name>
<reference evidence="4 5" key="1">
    <citation type="submission" date="2016-07" db="EMBL/GenBank/DDBJ databases">
        <title>Comparative genomics of the entomopathogenic fungus Beauveria bassiana.</title>
        <authorList>
            <person name="Valero Jimenez C.A."/>
            <person name="Zwaan B.J."/>
            <person name="Van Kan J.A."/>
            <person name="Takken W."/>
            <person name="Debets A.J."/>
            <person name="Schoustra S.E."/>
            <person name="Koenraadt C.J."/>
        </authorList>
    </citation>
    <scope>NUCLEOTIDE SEQUENCE [LARGE SCALE GENOMIC DNA]</scope>
    <source>
        <strain evidence="4 5">ARSEF 8028</strain>
    </source>
</reference>
<evidence type="ECO:0000256" key="1">
    <source>
        <dbReference type="ARBA" id="ARBA00023242"/>
    </source>
</evidence>
<feature type="region of interest" description="Disordered" evidence="2">
    <location>
        <begin position="228"/>
        <end position="251"/>
    </location>
</feature>
<dbReference type="OrthoDB" id="3474066at2759"/>
<dbReference type="EMBL" id="JRHA01000009">
    <property type="protein sequence ID" value="PQK17877.1"/>
    <property type="molecule type" value="Genomic_DNA"/>
</dbReference>
<evidence type="ECO:0000313" key="4">
    <source>
        <dbReference type="EMBL" id="PQK17877.1"/>
    </source>
</evidence>
<dbReference type="Proteomes" id="UP000237441">
    <property type="component" value="Unassembled WGS sequence"/>
</dbReference>
<dbReference type="CDD" id="cd00067">
    <property type="entry name" value="GAL4"/>
    <property type="match status" value="1"/>
</dbReference>
<dbReference type="GO" id="GO:0000981">
    <property type="term" value="F:DNA-binding transcription factor activity, RNA polymerase II-specific"/>
    <property type="evidence" value="ECO:0007669"/>
    <property type="project" value="InterPro"/>
</dbReference>